<gene>
    <name evidence="2" type="ORF">IFR04_001385</name>
</gene>
<evidence type="ECO:0000313" key="3">
    <source>
        <dbReference type="Proteomes" id="UP000664132"/>
    </source>
</evidence>
<dbReference type="OrthoDB" id="1263307at2759"/>
<dbReference type="PANTHER" id="PTHR37017:SF11">
    <property type="entry name" value="ESTERASE_LIPASE_THIOESTERASE DOMAIN-CONTAINING PROTEIN"/>
    <property type="match status" value="1"/>
</dbReference>
<keyword evidence="3" id="KW-1185">Reference proteome</keyword>
<dbReference type="InterPro" id="IPR000073">
    <property type="entry name" value="AB_hydrolase_1"/>
</dbReference>
<dbReference type="AlphaFoldDB" id="A0A8H8BVF6"/>
<feature type="domain" description="AB hydrolase-1" evidence="1">
    <location>
        <begin position="9"/>
        <end position="246"/>
    </location>
</feature>
<reference evidence="2" key="1">
    <citation type="submission" date="2021-02" db="EMBL/GenBank/DDBJ databases">
        <title>Genome sequence Cadophora malorum strain M34.</title>
        <authorList>
            <person name="Stefanovic E."/>
            <person name="Vu D."/>
            <person name="Scully C."/>
            <person name="Dijksterhuis J."/>
            <person name="Roader J."/>
            <person name="Houbraken J."/>
        </authorList>
    </citation>
    <scope>NUCLEOTIDE SEQUENCE</scope>
    <source>
        <strain evidence="2">M34</strain>
    </source>
</reference>
<dbReference type="Proteomes" id="UP000664132">
    <property type="component" value="Unassembled WGS sequence"/>
</dbReference>
<protein>
    <recommendedName>
        <fullName evidence="1">AB hydrolase-1 domain-containing protein</fullName>
    </recommendedName>
</protein>
<dbReference type="InterPro" id="IPR052897">
    <property type="entry name" value="Sec-Metab_Biosynth_Hydrolase"/>
</dbReference>
<dbReference type="SUPFAM" id="SSF53474">
    <property type="entry name" value="alpha/beta-Hydrolases"/>
    <property type="match status" value="1"/>
</dbReference>
<dbReference type="PANTHER" id="PTHR37017">
    <property type="entry name" value="AB HYDROLASE-1 DOMAIN-CONTAINING PROTEIN-RELATED"/>
    <property type="match status" value="1"/>
</dbReference>
<comment type="caution">
    <text evidence="2">The sequence shown here is derived from an EMBL/GenBank/DDBJ whole genome shotgun (WGS) entry which is preliminary data.</text>
</comment>
<name>A0A8H8BVF6_9HELO</name>
<organism evidence="2 3">
    <name type="scientific">Cadophora malorum</name>
    <dbReference type="NCBI Taxonomy" id="108018"/>
    <lineage>
        <taxon>Eukaryota</taxon>
        <taxon>Fungi</taxon>
        <taxon>Dikarya</taxon>
        <taxon>Ascomycota</taxon>
        <taxon>Pezizomycotina</taxon>
        <taxon>Leotiomycetes</taxon>
        <taxon>Helotiales</taxon>
        <taxon>Ploettnerulaceae</taxon>
        <taxon>Cadophora</taxon>
    </lineage>
</organism>
<accession>A0A8H8BVF6</accession>
<dbReference type="InterPro" id="IPR029058">
    <property type="entry name" value="AB_hydrolase_fold"/>
</dbReference>
<evidence type="ECO:0000259" key="1">
    <source>
        <dbReference type="Pfam" id="PF12697"/>
    </source>
</evidence>
<evidence type="ECO:0000313" key="2">
    <source>
        <dbReference type="EMBL" id="KAG4425466.1"/>
    </source>
</evidence>
<dbReference type="Gene3D" id="3.40.50.1820">
    <property type="entry name" value="alpha/beta hydrolase"/>
    <property type="match status" value="1"/>
</dbReference>
<dbReference type="EMBL" id="JAFJYH010000010">
    <property type="protein sequence ID" value="KAG4425466.1"/>
    <property type="molecule type" value="Genomic_DNA"/>
</dbReference>
<proteinExistence type="predicted"/>
<sequence>MSSPENTAFVLVPGSFSPTTFYEKVIPLLEKRGFSVHPTALQSAGERPSSKGPATLQDDAANIHSTLLQLVEQGKDVVLAMNSYGGFPGTEATKGLSKGEREKEGKEGGVVALVYLASFIPPVGMSLRKSMGNDIPDSIKNAGDYMTLDHDEDWKNIFSDMPEDEAKHYMSLMPNHSTISFSGELTHPGYKYIPSTYLLTEGDKIIPVEAQRQMIEFAKGEGVKMKVVETSAGHCPMLSIPEKTVDVLVAAASVL</sequence>
<dbReference type="Pfam" id="PF12697">
    <property type="entry name" value="Abhydrolase_6"/>
    <property type="match status" value="1"/>
</dbReference>